<reference evidence="3 4" key="1">
    <citation type="submission" date="2020-08" db="EMBL/GenBank/DDBJ databases">
        <title>Genomic Encyclopedia of Type Strains, Phase IV (KMG-IV): sequencing the most valuable type-strain genomes for metagenomic binning, comparative biology and taxonomic classification.</title>
        <authorList>
            <person name="Goeker M."/>
        </authorList>
    </citation>
    <scope>NUCLEOTIDE SEQUENCE [LARGE SCALE GENOMIC DNA]</scope>
    <source>
        <strain evidence="3 4">DSM 19163</strain>
    </source>
</reference>
<gene>
    <name evidence="3" type="ORF">HNQ45_001128</name>
</gene>
<keyword evidence="1" id="KW-1133">Transmembrane helix</keyword>
<dbReference type="AlphaFoldDB" id="A0A9Q2CZ64"/>
<feature type="transmembrane region" description="Helical" evidence="1">
    <location>
        <begin position="337"/>
        <end position="359"/>
    </location>
</feature>
<feature type="transmembrane region" description="Helical" evidence="1">
    <location>
        <begin position="113"/>
        <end position="129"/>
    </location>
</feature>
<protein>
    <recommendedName>
        <fullName evidence="2">DUF418 domain-containing protein</fullName>
    </recommendedName>
</protein>
<feature type="transmembrane region" description="Helical" evidence="1">
    <location>
        <begin position="205"/>
        <end position="229"/>
    </location>
</feature>
<dbReference type="Pfam" id="PF04235">
    <property type="entry name" value="DUF418"/>
    <property type="match status" value="1"/>
</dbReference>
<keyword evidence="4" id="KW-1185">Reference proteome</keyword>
<keyword evidence="1" id="KW-0472">Membrane</keyword>
<name>A0A9Q2CZ64_9STAP</name>
<accession>A0A9Q2CZ64</accession>
<organism evidence="3 4">
    <name type="scientific">Nosocomiicoccus ampullae</name>
    <dbReference type="NCBI Taxonomy" id="489910"/>
    <lineage>
        <taxon>Bacteria</taxon>
        <taxon>Bacillati</taxon>
        <taxon>Bacillota</taxon>
        <taxon>Bacilli</taxon>
        <taxon>Bacillales</taxon>
        <taxon>Staphylococcaceae</taxon>
        <taxon>Nosocomiicoccus</taxon>
    </lineage>
</organism>
<dbReference type="InterPro" id="IPR052529">
    <property type="entry name" value="Bact_Transport_Assoc"/>
</dbReference>
<dbReference type="RefSeq" id="WP_183674364.1">
    <property type="nucleotide sequence ID" value="NZ_CBCRYX010000005.1"/>
</dbReference>
<feature type="transmembrane region" description="Helical" evidence="1">
    <location>
        <begin position="249"/>
        <end position="266"/>
    </location>
</feature>
<evidence type="ECO:0000313" key="3">
    <source>
        <dbReference type="EMBL" id="MBB5176241.1"/>
    </source>
</evidence>
<dbReference type="EMBL" id="JACHHF010000006">
    <property type="protein sequence ID" value="MBB5176241.1"/>
    <property type="molecule type" value="Genomic_DNA"/>
</dbReference>
<feature type="transmembrane region" description="Helical" evidence="1">
    <location>
        <begin position="90"/>
        <end position="107"/>
    </location>
</feature>
<feature type="transmembrane region" description="Helical" evidence="1">
    <location>
        <begin position="51"/>
        <end position="70"/>
    </location>
</feature>
<dbReference type="PANTHER" id="PTHR30590">
    <property type="entry name" value="INNER MEMBRANE PROTEIN"/>
    <property type="match status" value="1"/>
</dbReference>
<feature type="transmembrane region" description="Helical" evidence="1">
    <location>
        <begin position="136"/>
        <end position="156"/>
    </location>
</feature>
<proteinExistence type="predicted"/>
<comment type="caution">
    <text evidence="3">The sequence shown here is derived from an EMBL/GenBank/DDBJ whole genome shotgun (WGS) entry which is preliminary data.</text>
</comment>
<evidence type="ECO:0000259" key="2">
    <source>
        <dbReference type="Pfam" id="PF04235"/>
    </source>
</evidence>
<sequence length="391" mass="44976">MKRIKVVDSLRGFSLLGILLANLLVFNYGMFGNQYLEVYDVSKIGQFLIQAIRVLFEGSTMPIFAFLFGFGMYIMASSFKRKDLGVKRGLIRRGMALLLFGALHAVFLFEGDILFAYGLMMLVLFWLPNRSLKTMIVCLILSLSLVILMHIDFGGVEESVDESSQYYSEELTEEQIEYLLEEKEAYRTLTTSERRLFLFDSDNPFLGGGIVGYIFTYILIISFYVPVFISGMIAAKLKMFETGGMWKKALVILVPIGIILNIYALNNETLDFYMFFIDTALAFGYIGLFYYVYKENLFMDSLAAVGKLSLTNYILQSVFHSFIYYGGGLGRFGDGNFTLSFTLAIMFFIVQVIFSHYYMKKFKYGPLEYLLRIWTYFSFKPHLKRGKHPQI</sequence>
<dbReference type="Proteomes" id="UP000579136">
    <property type="component" value="Unassembled WGS sequence"/>
</dbReference>
<evidence type="ECO:0000313" key="4">
    <source>
        <dbReference type="Proteomes" id="UP000579136"/>
    </source>
</evidence>
<feature type="transmembrane region" description="Helical" evidence="1">
    <location>
        <begin position="12"/>
        <end position="31"/>
    </location>
</feature>
<dbReference type="PANTHER" id="PTHR30590:SF2">
    <property type="entry name" value="INNER MEMBRANE PROTEIN"/>
    <property type="match status" value="1"/>
</dbReference>
<evidence type="ECO:0000256" key="1">
    <source>
        <dbReference type="SAM" id="Phobius"/>
    </source>
</evidence>
<feature type="transmembrane region" description="Helical" evidence="1">
    <location>
        <begin position="305"/>
        <end position="325"/>
    </location>
</feature>
<feature type="transmembrane region" description="Helical" evidence="1">
    <location>
        <begin position="272"/>
        <end position="293"/>
    </location>
</feature>
<feature type="domain" description="DUF418" evidence="2">
    <location>
        <begin position="244"/>
        <end position="377"/>
    </location>
</feature>
<keyword evidence="1" id="KW-0812">Transmembrane</keyword>
<dbReference type="InterPro" id="IPR007349">
    <property type="entry name" value="DUF418"/>
</dbReference>